<gene>
    <name evidence="9" type="ORF">SAMN04488050_107165</name>
</gene>
<dbReference type="InterPro" id="IPR012132">
    <property type="entry name" value="GMC_OxRdtase"/>
</dbReference>
<organism evidence="9 10">
    <name type="scientific">Alloyangia pacifica</name>
    <dbReference type="NCBI Taxonomy" id="311180"/>
    <lineage>
        <taxon>Bacteria</taxon>
        <taxon>Pseudomonadati</taxon>
        <taxon>Pseudomonadota</taxon>
        <taxon>Alphaproteobacteria</taxon>
        <taxon>Rhodobacterales</taxon>
        <taxon>Roseobacteraceae</taxon>
        <taxon>Alloyangia</taxon>
    </lineage>
</organism>
<accession>A0A1I6U557</accession>
<dbReference type="InterPro" id="IPR051473">
    <property type="entry name" value="P2Ox-like"/>
</dbReference>
<dbReference type="RefSeq" id="WP_425425943.1">
    <property type="nucleotide sequence ID" value="NZ_FNCL01000007.1"/>
</dbReference>
<keyword evidence="3" id="KW-0285">Flavoprotein</keyword>
<feature type="binding site" evidence="6">
    <location>
        <position position="232"/>
    </location>
    <ligand>
        <name>FAD</name>
        <dbReference type="ChEBI" id="CHEBI:57692"/>
    </ligand>
</feature>
<dbReference type="Pfam" id="PF05199">
    <property type="entry name" value="GMC_oxred_C"/>
    <property type="match status" value="1"/>
</dbReference>
<comment type="cofactor">
    <cofactor evidence="1 6">
        <name>FAD</name>
        <dbReference type="ChEBI" id="CHEBI:57692"/>
    </cofactor>
</comment>
<name>A0A1I6U557_9RHOB</name>
<dbReference type="PIRSF" id="PIRSF000137">
    <property type="entry name" value="Alcohol_oxidase"/>
    <property type="match status" value="1"/>
</dbReference>
<dbReference type="STRING" id="311180.SAMN04488050_107165"/>
<dbReference type="PANTHER" id="PTHR42784">
    <property type="entry name" value="PYRANOSE 2-OXIDASE"/>
    <property type="match status" value="1"/>
</dbReference>
<dbReference type="EMBL" id="FOZW01000007">
    <property type="protein sequence ID" value="SFS96586.1"/>
    <property type="molecule type" value="Genomic_DNA"/>
</dbReference>
<evidence type="ECO:0000256" key="3">
    <source>
        <dbReference type="ARBA" id="ARBA00022630"/>
    </source>
</evidence>
<dbReference type="AlphaFoldDB" id="A0A1I6U557"/>
<proteinExistence type="inferred from homology"/>
<dbReference type="PANTHER" id="PTHR42784:SF1">
    <property type="entry name" value="PYRANOSE 2-OXIDASE"/>
    <property type="match status" value="1"/>
</dbReference>
<evidence type="ECO:0000256" key="6">
    <source>
        <dbReference type="PIRSR" id="PIRSR000137-2"/>
    </source>
</evidence>
<dbReference type="SUPFAM" id="SSF51905">
    <property type="entry name" value="FAD/NAD(P)-binding domain"/>
    <property type="match status" value="1"/>
</dbReference>
<dbReference type="Gene3D" id="3.50.50.60">
    <property type="entry name" value="FAD/NAD(P)-binding domain"/>
    <property type="match status" value="2"/>
</dbReference>
<evidence type="ECO:0000256" key="1">
    <source>
        <dbReference type="ARBA" id="ARBA00001974"/>
    </source>
</evidence>
<dbReference type="InterPro" id="IPR007867">
    <property type="entry name" value="GMC_OxRtase_C"/>
</dbReference>
<keyword evidence="4 6" id="KW-0274">FAD</keyword>
<dbReference type="GO" id="GO:0016614">
    <property type="term" value="F:oxidoreductase activity, acting on CH-OH group of donors"/>
    <property type="evidence" value="ECO:0007669"/>
    <property type="project" value="InterPro"/>
</dbReference>
<comment type="similarity">
    <text evidence="2">Belongs to the GMC oxidoreductase family.</text>
</comment>
<dbReference type="InterPro" id="IPR036188">
    <property type="entry name" value="FAD/NAD-bd_sf"/>
</dbReference>
<dbReference type="Pfam" id="PF00732">
    <property type="entry name" value="GMC_oxred_N"/>
    <property type="match status" value="1"/>
</dbReference>
<evidence type="ECO:0000256" key="4">
    <source>
        <dbReference type="ARBA" id="ARBA00022827"/>
    </source>
</evidence>
<reference evidence="10" key="1">
    <citation type="submission" date="2016-10" db="EMBL/GenBank/DDBJ databases">
        <authorList>
            <person name="Varghese N."/>
            <person name="Submissions S."/>
        </authorList>
    </citation>
    <scope>NUCLEOTIDE SEQUENCE [LARGE SCALE GENOMIC DNA]</scope>
    <source>
        <strain evidence="10">DSM 26894</strain>
    </source>
</reference>
<feature type="domain" description="Glucose-methanol-choline oxidoreductase N-terminal" evidence="7">
    <location>
        <begin position="78"/>
        <end position="301"/>
    </location>
</feature>
<evidence type="ECO:0000256" key="2">
    <source>
        <dbReference type="ARBA" id="ARBA00010790"/>
    </source>
</evidence>
<sequence>MSHPLSDMHWDAIVIGSGIGGGTLGRALAESGQKVLFLERGPAGQRAARNGLSEIFVPEARLARGLWPEPLHARVNGVESAFYAPLGAGPGGSSVFYAATLERPERHDLDDLPDLPHPSGGWPVGFDAMRPWYDRASALYRLHGTPDPLSPEPAPPLHEPPPFTATETALMRAMEAGGLHPYHAHTAIDRTEDCLNCLGSKCPRTCKMDGRSAGVEPALATGNAMLLDRAEVTRLLGSDERVEGVEVRRDGETHVFRARNYVLAAGALNSPRILLASACEAWPEGAANGSGLVGRNLMFHLNEMFALWPPRGTPDSGPTKAISLRDLYHAGGTRMGTVQAMGIRASYGEITFYLNRMLARSRLRHLPGLGQLTRLPAAAAAQVLGHAQIFVGLLEDLPYRENRVTYDPAEPHRLSVDYTLHPELLTRRRAFRKAISRALKGQRRMFLGHGPELNFGHPSGTLRFGTDPGTSVLDADCRTHGLRNLRVADASFMPSSMGVNPSLTIAANALRVADSILKERAP</sequence>
<evidence type="ECO:0000259" key="8">
    <source>
        <dbReference type="Pfam" id="PF05199"/>
    </source>
</evidence>
<feature type="domain" description="Glucose-methanol-choline oxidoreductase C-terminal" evidence="8">
    <location>
        <begin position="398"/>
        <end position="509"/>
    </location>
</feature>
<keyword evidence="5" id="KW-0560">Oxidoreductase</keyword>
<keyword evidence="10" id="KW-1185">Reference proteome</keyword>
<dbReference type="Proteomes" id="UP000199392">
    <property type="component" value="Unassembled WGS sequence"/>
</dbReference>
<dbReference type="GO" id="GO:0050660">
    <property type="term" value="F:flavin adenine dinucleotide binding"/>
    <property type="evidence" value="ECO:0007669"/>
    <property type="project" value="InterPro"/>
</dbReference>
<evidence type="ECO:0000313" key="10">
    <source>
        <dbReference type="Proteomes" id="UP000199392"/>
    </source>
</evidence>
<evidence type="ECO:0000256" key="5">
    <source>
        <dbReference type="ARBA" id="ARBA00023002"/>
    </source>
</evidence>
<evidence type="ECO:0000313" key="9">
    <source>
        <dbReference type="EMBL" id="SFS96586.1"/>
    </source>
</evidence>
<evidence type="ECO:0000259" key="7">
    <source>
        <dbReference type="Pfam" id="PF00732"/>
    </source>
</evidence>
<protein>
    <submittedName>
        <fullName evidence="9">Choline dehydrogenase</fullName>
    </submittedName>
</protein>
<dbReference type="InterPro" id="IPR000172">
    <property type="entry name" value="GMC_OxRdtase_N"/>
</dbReference>